<keyword evidence="3" id="KW-1185">Reference proteome</keyword>
<name>A0ABM9N8K5_9RICK</name>
<feature type="chain" id="PRO_5046411408" evidence="1">
    <location>
        <begin position="20"/>
        <end position="50"/>
    </location>
</feature>
<organism evidence="2 3">
    <name type="scientific">Candidatus Xenohaliotis californiensis</name>
    <dbReference type="NCBI Taxonomy" id="84677"/>
    <lineage>
        <taxon>Bacteria</taxon>
        <taxon>Pseudomonadati</taxon>
        <taxon>Pseudomonadota</taxon>
        <taxon>Alphaproteobacteria</taxon>
        <taxon>Rickettsiales</taxon>
        <taxon>Anaplasmataceae</taxon>
        <taxon>Candidatus Xenohaliotis</taxon>
    </lineage>
</organism>
<protein>
    <submittedName>
        <fullName evidence="2">Uncharacterized protein</fullName>
    </submittedName>
</protein>
<gene>
    <name evidence="2" type="ORF">CAXC1_330081</name>
</gene>
<evidence type="ECO:0000313" key="3">
    <source>
        <dbReference type="Proteomes" id="UP001314181"/>
    </source>
</evidence>
<accession>A0ABM9N8K5</accession>
<keyword evidence="1" id="KW-0732">Signal</keyword>
<evidence type="ECO:0000256" key="1">
    <source>
        <dbReference type="SAM" id="SignalP"/>
    </source>
</evidence>
<reference evidence="2 3" key="1">
    <citation type="submission" date="2024-01" db="EMBL/GenBank/DDBJ databases">
        <authorList>
            <person name="Kunselman E."/>
        </authorList>
    </citation>
    <scope>NUCLEOTIDE SEQUENCE [LARGE SCALE GENOMIC DNA]</scope>
    <source>
        <strain evidence="2">2 abalone samples</strain>
    </source>
</reference>
<dbReference type="RefSeq" id="WP_338364429.1">
    <property type="nucleotide sequence ID" value="NZ_CAWVOK010000026.1"/>
</dbReference>
<evidence type="ECO:0000313" key="2">
    <source>
        <dbReference type="EMBL" id="CAK8163321.1"/>
    </source>
</evidence>
<feature type="signal peptide" evidence="1">
    <location>
        <begin position="1"/>
        <end position="19"/>
    </location>
</feature>
<dbReference type="EMBL" id="CAWVOK010000026">
    <property type="protein sequence ID" value="CAK8163321.1"/>
    <property type="molecule type" value="Genomic_DNA"/>
</dbReference>
<proteinExistence type="predicted"/>
<dbReference type="Proteomes" id="UP001314181">
    <property type="component" value="Unassembled WGS sequence"/>
</dbReference>
<sequence>MQCLFMLVMSIMLFFPTDAVMQKDSKDEGQFVEVNKCNRCGSKKIRRFKY</sequence>
<comment type="caution">
    <text evidence="2">The sequence shown here is derived from an EMBL/GenBank/DDBJ whole genome shotgun (WGS) entry which is preliminary data.</text>
</comment>